<dbReference type="InterPro" id="IPR043504">
    <property type="entry name" value="Peptidase_S1_PA_chymotrypsin"/>
</dbReference>
<dbReference type="SUPFAM" id="SSF50494">
    <property type="entry name" value="Trypsin-like serine proteases"/>
    <property type="match status" value="1"/>
</dbReference>
<evidence type="ECO:0000256" key="4">
    <source>
        <dbReference type="ARBA" id="ARBA00022729"/>
    </source>
</evidence>
<evidence type="ECO:0000313" key="9">
    <source>
        <dbReference type="Proteomes" id="UP000053091"/>
    </source>
</evidence>
<dbReference type="Pfam" id="PF10459">
    <property type="entry name" value="Peptidase_S46"/>
    <property type="match status" value="1"/>
</dbReference>
<dbReference type="PANTHER" id="PTHR38469:SF1">
    <property type="entry name" value="PERIPLASMIC PEPTIDASE SUBFAMILY S1B"/>
    <property type="match status" value="1"/>
</dbReference>
<keyword evidence="9" id="KW-1185">Reference proteome</keyword>
<keyword evidence="6 7" id="KW-0720">Serine protease</keyword>
<evidence type="ECO:0000256" key="2">
    <source>
        <dbReference type="ARBA" id="ARBA00022438"/>
    </source>
</evidence>
<comment type="similarity">
    <text evidence="1 7">Belongs to the peptidase S46 family.</text>
</comment>
<name>A0A0S7C409_9BACT</name>
<proteinExistence type="inferred from homology"/>
<reference evidence="8" key="1">
    <citation type="journal article" date="2015" name="Genome Announc.">
        <title>Draft Genome Sequence of Bacteroidales Strain TBC1, a Novel Isolate from a Methanogenic Wastewater Treatment System.</title>
        <authorList>
            <person name="Tourlousse D.M."/>
            <person name="Matsuura N."/>
            <person name="Sun L."/>
            <person name="Toyonaga M."/>
            <person name="Kuroda K."/>
            <person name="Ohashi A."/>
            <person name="Cruz R."/>
            <person name="Yamaguchi T."/>
            <person name="Sekiguchi Y."/>
        </authorList>
    </citation>
    <scope>NUCLEOTIDE SEQUENCE [LARGE SCALE GENOMIC DNA]</scope>
    <source>
        <strain evidence="8">TBC1</strain>
    </source>
</reference>
<evidence type="ECO:0000256" key="1">
    <source>
        <dbReference type="ARBA" id="ARBA00010491"/>
    </source>
</evidence>
<accession>A0A0S7C409</accession>
<evidence type="ECO:0000256" key="3">
    <source>
        <dbReference type="ARBA" id="ARBA00022670"/>
    </source>
</evidence>
<dbReference type="EC" id="3.4.14.-" evidence="7"/>
<sequence length="756" mass="86348">MILGRSNCYAVEVRTGRKEMNSLNHNYKTLSMRKLLFTLMMLVSLSLGMRAGNPPDEGMWLPMFVERLNYTDMQEMGLKLSPQEIYDINNASLKDAIVSLGGGFCTAEVVSPKGLLFTNHHCAYDAIQKHSSIEHDYLTDGFWARSLEEELPNEGLTASFLVKMDDVTKFVLEKVKPEMSESERSATISKVIEILKDEASENGRYEVAVRSFYNGNEYYRFVYEVYKDVRLVGAPPSAIGKFGGDTDNWMWPRHTGDFSILRIYSGPDGKPAEYSKENIPLKPKHFLKISVDGVEREDFAMIWGYPGSTDRYRTSHGIQATLNDINPAIIKVGGRILEIMKADMDKSDEVRIKYASNYAGLANFWKNKIGESRGLKRLDVYEKKKAIEDHFSNWVNADESRREVYGNVLQDLTDAYAQYAEMNYNKRLWNFQLSLFGSQMMQFPLQTQGIINILKSGQKGEELKASLAPFYAMGEEQFKNYNAPTEEKIFAAILEMYRQDIPADELPDIYNLIDKKYKGDVNLFARKVFETSVLTTPEKYNAFLAKPSIKVFEKDLAYKTTNSFYNAFMTQNMNAGPVNEKLRKAQRLFVDGLRKANPDKVYYPDANSTMRVTYGKVLDYYPADAVHYDYVTYMEGILEKEDPTNEEFIVPVKLKELLEKKDFGKWADKDGKLVVNFLSHNDITGGNSGSPVLNGNGDLIGIAFDGNWEAMSGDIAFEPELQRTINVDIRYVMFIIDKYAEAHNLLDEMVFVKTRY</sequence>
<evidence type="ECO:0000313" key="8">
    <source>
        <dbReference type="EMBL" id="GAP43800.1"/>
    </source>
</evidence>
<dbReference type="InterPro" id="IPR009003">
    <property type="entry name" value="Peptidase_S1_PA"/>
</dbReference>
<keyword evidence="3 7" id="KW-0645">Protease</keyword>
<dbReference type="GO" id="GO:0008239">
    <property type="term" value="F:dipeptidyl-peptidase activity"/>
    <property type="evidence" value="ECO:0007669"/>
    <property type="project" value="UniProtKB-UniRule"/>
</dbReference>
<protein>
    <recommendedName>
        <fullName evidence="7">Dipeptidyl-peptidase</fullName>
        <ecNumber evidence="7">3.4.14.-</ecNumber>
    </recommendedName>
</protein>
<dbReference type="STRING" id="1678841.TBC1_111958"/>
<dbReference type="GO" id="GO:0070009">
    <property type="term" value="F:serine-type aminopeptidase activity"/>
    <property type="evidence" value="ECO:0007669"/>
    <property type="project" value="UniProtKB-UniRule"/>
</dbReference>
<comment type="function">
    <text evidence="7">Catalyzes the removal of dipeptides from the N-terminus of oligopeptides.</text>
</comment>
<evidence type="ECO:0000256" key="5">
    <source>
        <dbReference type="ARBA" id="ARBA00022801"/>
    </source>
</evidence>
<dbReference type="OrthoDB" id="9805367at2"/>
<dbReference type="GO" id="GO:0043171">
    <property type="term" value="P:peptide catabolic process"/>
    <property type="evidence" value="ECO:0007669"/>
    <property type="project" value="UniProtKB-UniRule"/>
</dbReference>
<dbReference type="Gene3D" id="2.40.10.10">
    <property type="entry name" value="Trypsin-like serine proteases"/>
    <property type="match status" value="1"/>
</dbReference>
<dbReference type="Proteomes" id="UP000053091">
    <property type="component" value="Unassembled WGS sequence"/>
</dbReference>
<dbReference type="InterPro" id="IPR019500">
    <property type="entry name" value="Pep_S46"/>
</dbReference>
<evidence type="ECO:0000256" key="6">
    <source>
        <dbReference type="ARBA" id="ARBA00022825"/>
    </source>
</evidence>
<keyword evidence="2 7" id="KW-0031">Aminopeptidase</keyword>
<dbReference type="AlphaFoldDB" id="A0A0S7C409"/>
<keyword evidence="5 7" id="KW-0378">Hydrolase</keyword>
<gene>
    <name evidence="8" type="ORF">TBC1_111958</name>
</gene>
<evidence type="ECO:0000256" key="7">
    <source>
        <dbReference type="RuleBase" id="RU366067"/>
    </source>
</evidence>
<dbReference type="EMBL" id="DF968182">
    <property type="protein sequence ID" value="GAP43800.1"/>
    <property type="molecule type" value="Genomic_DNA"/>
</dbReference>
<dbReference type="GO" id="GO:0006508">
    <property type="term" value="P:proteolysis"/>
    <property type="evidence" value="ECO:0007669"/>
    <property type="project" value="UniProtKB-KW"/>
</dbReference>
<keyword evidence="4" id="KW-0732">Signal</keyword>
<dbReference type="PATRIC" id="fig|1678841.3.peg.2189"/>
<dbReference type="PANTHER" id="PTHR38469">
    <property type="entry name" value="PERIPLASMIC PEPTIDASE SUBFAMILY S1B"/>
    <property type="match status" value="1"/>
</dbReference>
<organism evidence="8">
    <name type="scientific">Lentimicrobium saccharophilum</name>
    <dbReference type="NCBI Taxonomy" id="1678841"/>
    <lineage>
        <taxon>Bacteria</taxon>
        <taxon>Pseudomonadati</taxon>
        <taxon>Bacteroidota</taxon>
        <taxon>Bacteroidia</taxon>
        <taxon>Bacteroidales</taxon>
        <taxon>Lentimicrobiaceae</taxon>
        <taxon>Lentimicrobium</taxon>
    </lineage>
</organism>